<dbReference type="Pfam" id="PF13416">
    <property type="entry name" value="SBP_bac_8"/>
    <property type="match status" value="1"/>
</dbReference>
<dbReference type="AlphaFoldDB" id="A0A412AT92"/>
<sequence length="446" mass="50998">MFELKKRMAGFLTVVLLVGAFTGCASNDGGQSSEKTSSEVQIETQSSDSESKVLRWAFAGDMVSETEGTKPLEELVADFEKEYNCTVDFVPIARDNWSDYLTKLQTMMVSGNSPDVFQNPHEGGRMADNLGINKSLNAFIDENPKLWEDYINNTYESVAYVRQVDGEIYSLPFCLQDMVLWINLDRFQEAGLEVPEENWTFEEFEEYLDILKRASDGKDWYPFGLPHDMSSYNQWLYNFDTGYFNDDYTEVIFDNDKSVELLDFFINCVQQGYSPMPDTNYDGWQQLVDGYVAMTSCGKWMLNYCEAADFYNVAAVQVPEKYQSRPQYAIYSVEVCNTTSQYELACQFCFYTVSPKFEAQWAINDSAIPARSDVQVEWPQEWDQVENIDLVQSIPENAYSLQNPVCFTELVNIWNSMFTSAMAGEVNAETACTSAAEEIRVANDKY</sequence>
<proteinExistence type="predicted"/>
<dbReference type="EMBL" id="QRTC01000079">
    <property type="protein sequence ID" value="RGQ34498.1"/>
    <property type="molecule type" value="Genomic_DNA"/>
</dbReference>
<name>A0A412AT92_9FIRM</name>
<organism evidence="3 4">
    <name type="scientific">[Clostridium] leptum</name>
    <dbReference type="NCBI Taxonomy" id="1535"/>
    <lineage>
        <taxon>Bacteria</taxon>
        <taxon>Bacillati</taxon>
        <taxon>Bacillota</taxon>
        <taxon>Clostridia</taxon>
        <taxon>Eubacteriales</taxon>
        <taxon>Oscillospiraceae</taxon>
        <taxon>Oscillospiraceae incertae sedis</taxon>
    </lineage>
</organism>
<evidence type="ECO:0000313" key="3">
    <source>
        <dbReference type="EMBL" id="RGQ34498.1"/>
    </source>
</evidence>
<comment type="caution">
    <text evidence="3">The sequence shown here is derived from an EMBL/GenBank/DDBJ whole genome shotgun (WGS) entry which is preliminary data.</text>
</comment>
<dbReference type="SUPFAM" id="SSF53850">
    <property type="entry name" value="Periplasmic binding protein-like II"/>
    <property type="match status" value="1"/>
</dbReference>
<dbReference type="PROSITE" id="PS51257">
    <property type="entry name" value="PROKAR_LIPOPROTEIN"/>
    <property type="match status" value="1"/>
</dbReference>
<dbReference type="Proteomes" id="UP000284751">
    <property type="component" value="Unassembled WGS sequence"/>
</dbReference>
<dbReference type="InterPro" id="IPR006059">
    <property type="entry name" value="SBP"/>
</dbReference>
<dbReference type="Gene3D" id="3.40.190.10">
    <property type="entry name" value="Periplasmic binding protein-like II"/>
    <property type="match status" value="1"/>
</dbReference>
<accession>A0A412AT92</accession>
<evidence type="ECO:0000313" key="4">
    <source>
        <dbReference type="Proteomes" id="UP000284751"/>
    </source>
</evidence>
<reference evidence="3 4" key="1">
    <citation type="submission" date="2018-08" db="EMBL/GenBank/DDBJ databases">
        <title>A genome reference for cultivated species of the human gut microbiota.</title>
        <authorList>
            <person name="Zou Y."/>
            <person name="Xue W."/>
            <person name="Luo G."/>
        </authorList>
    </citation>
    <scope>NUCLEOTIDE SEQUENCE [LARGE SCALE GENOMIC DNA]</scope>
    <source>
        <strain evidence="3 4">AF28-26</strain>
    </source>
</reference>
<feature type="region of interest" description="Disordered" evidence="1">
    <location>
        <begin position="27"/>
        <end position="46"/>
    </location>
</feature>
<feature type="chain" id="PRO_5019082118" evidence="2">
    <location>
        <begin position="28"/>
        <end position="446"/>
    </location>
</feature>
<dbReference type="PANTHER" id="PTHR43649:SF12">
    <property type="entry name" value="DIACETYLCHITOBIOSE BINDING PROTEIN DASA"/>
    <property type="match status" value="1"/>
</dbReference>
<keyword evidence="2" id="KW-0732">Signal</keyword>
<evidence type="ECO:0000256" key="2">
    <source>
        <dbReference type="SAM" id="SignalP"/>
    </source>
</evidence>
<dbReference type="PANTHER" id="PTHR43649">
    <property type="entry name" value="ARABINOSE-BINDING PROTEIN-RELATED"/>
    <property type="match status" value="1"/>
</dbReference>
<evidence type="ECO:0000256" key="1">
    <source>
        <dbReference type="SAM" id="MobiDB-lite"/>
    </source>
</evidence>
<dbReference type="InterPro" id="IPR050490">
    <property type="entry name" value="Bact_solute-bd_prot1"/>
</dbReference>
<protein>
    <submittedName>
        <fullName evidence="3">Extracellular solute-binding protein</fullName>
    </submittedName>
</protein>
<gene>
    <name evidence="3" type="ORF">DWY99_13430</name>
</gene>
<feature type="signal peptide" evidence="2">
    <location>
        <begin position="1"/>
        <end position="27"/>
    </location>
</feature>